<name>A0A2M7TX18_9BACT</name>
<dbReference type="Pfam" id="PF18931">
    <property type="entry name" value="DUF5680"/>
    <property type="match status" value="1"/>
</dbReference>
<evidence type="ECO:0000259" key="1">
    <source>
        <dbReference type="Pfam" id="PF18931"/>
    </source>
</evidence>
<protein>
    <recommendedName>
        <fullName evidence="1">DUF5680 domain-containing protein</fullName>
    </recommendedName>
</protein>
<reference evidence="3" key="1">
    <citation type="submission" date="2017-09" db="EMBL/GenBank/DDBJ databases">
        <title>Depth-based differentiation of microbial function through sediment-hosted aquifers and enrichment of novel symbionts in the deep terrestrial subsurface.</title>
        <authorList>
            <person name="Probst A.J."/>
            <person name="Ladd B."/>
            <person name="Jarett J.K."/>
            <person name="Geller-Mcgrath D.E."/>
            <person name="Sieber C.M.K."/>
            <person name="Emerson J.B."/>
            <person name="Anantharaman K."/>
            <person name="Thomas B.C."/>
            <person name="Malmstrom R."/>
            <person name="Stieglmeier M."/>
            <person name="Klingl A."/>
            <person name="Woyke T."/>
            <person name="Ryan C.M."/>
            <person name="Banfield J.F."/>
        </authorList>
    </citation>
    <scope>NUCLEOTIDE SEQUENCE [LARGE SCALE GENOMIC DNA]</scope>
</reference>
<gene>
    <name evidence="2" type="ORF">COY16_04550</name>
</gene>
<dbReference type="EMBL" id="PFOB01000057">
    <property type="protein sequence ID" value="PIZ62377.1"/>
    <property type="molecule type" value="Genomic_DNA"/>
</dbReference>
<evidence type="ECO:0000313" key="3">
    <source>
        <dbReference type="Proteomes" id="UP000228503"/>
    </source>
</evidence>
<evidence type="ECO:0000313" key="2">
    <source>
        <dbReference type="EMBL" id="PIZ62377.1"/>
    </source>
</evidence>
<sequence length="151" mass="17592">MINKDHLTIFLLNARKKTYAGNAGEVASLLVGSRQFEFKENEFLYRDIFNIGNNKYAGLETIYFQNKPVWSMSYYGNFESLTEEEVDKVLRKALSEKWDKVRLWNNVEYKVEDYIYSNTGSGDIDELDGSEKLEKDGETVYYFYYAGGFIG</sequence>
<dbReference type="InterPro" id="IPR043735">
    <property type="entry name" value="DUF5680"/>
</dbReference>
<dbReference type="Proteomes" id="UP000228503">
    <property type="component" value="Unassembled WGS sequence"/>
</dbReference>
<organism evidence="2 3">
    <name type="scientific">Candidatus Roizmanbacteria bacterium CG_4_10_14_0_2_um_filter_39_13</name>
    <dbReference type="NCBI Taxonomy" id="1974825"/>
    <lineage>
        <taxon>Bacteria</taxon>
        <taxon>Candidatus Roizmaniibacteriota</taxon>
    </lineage>
</organism>
<feature type="domain" description="DUF5680" evidence="1">
    <location>
        <begin position="51"/>
        <end position="150"/>
    </location>
</feature>
<comment type="caution">
    <text evidence="2">The sequence shown here is derived from an EMBL/GenBank/DDBJ whole genome shotgun (WGS) entry which is preliminary data.</text>
</comment>
<proteinExistence type="predicted"/>
<dbReference type="AlphaFoldDB" id="A0A2M7TX18"/>
<accession>A0A2M7TX18</accession>